<proteinExistence type="predicted"/>
<organism evidence="1 2">
    <name type="scientific">Smittium mucronatum</name>
    <dbReference type="NCBI Taxonomy" id="133383"/>
    <lineage>
        <taxon>Eukaryota</taxon>
        <taxon>Fungi</taxon>
        <taxon>Fungi incertae sedis</taxon>
        <taxon>Zoopagomycota</taxon>
        <taxon>Kickxellomycotina</taxon>
        <taxon>Harpellomycetes</taxon>
        <taxon>Harpellales</taxon>
        <taxon>Legeriomycetaceae</taxon>
        <taxon>Smittium</taxon>
    </lineage>
</organism>
<protein>
    <submittedName>
        <fullName evidence="1">Uncharacterized protein</fullName>
    </submittedName>
</protein>
<reference evidence="1 2" key="1">
    <citation type="journal article" date="2016" name="Mol. Biol. Evol.">
        <title>Genome-Wide Survey of Gut Fungi (Harpellales) Reveals the First Horizontally Transferred Ubiquitin Gene from a Mosquito Host.</title>
        <authorList>
            <person name="Wang Y."/>
            <person name="White M.M."/>
            <person name="Kvist S."/>
            <person name="Moncalvo J.M."/>
        </authorList>
    </citation>
    <scope>NUCLEOTIDE SEQUENCE [LARGE SCALE GENOMIC DNA]</scope>
    <source>
        <strain evidence="1 2">ALG-7-W6</strain>
    </source>
</reference>
<dbReference type="Proteomes" id="UP000187455">
    <property type="component" value="Unassembled WGS sequence"/>
</dbReference>
<comment type="caution">
    <text evidence="1">The sequence shown here is derived from an EMBL/GenBank/DDBJ whole genome shotgun (WGS) entry which is preliminary data.</text>
</comment>
<gene>
    <name evidence="1" type="ORF">AYI68_g20</name>
</gene>
<evidence type="ECO:0000313" key="2">
    <source>
        <dbReference type="Proteomes" id="UP000187455"/>
    </source>
</evidence>
<name>A0A1R0H9D8_9FUNG</name>
<sequence length="157" mass="17369">MGMVMRNHELVESGTYPYWFSPEVEAWRMIAEDRDSDASAFISIDALELSRDLDPSVDLAGETVISGSNPPVRFSPIVPTMWAVKTLSVVSVGSNERSLDRWSKDEIPALNSLLGKGSECAINGALSVASLLAAQQRFRSDDMYRFNCYRESASENI</sequence>
<dbReference type="AlphaFoldDB" id="A0A1R0H9D8"/>
<dbReference type="EMBL" id="LSSL01000004">
    <property type="protein sequence ID" value="OLY85789.1"/>
    <property type="molecule type" value="Genomic_DNA"/>
</dbReference>
<accession>A0A1R0H9D8</accession>
<keyword evidence="2" id="KW-1185">Reference proteome</keyword>
<evidence type="ECO:0000313" key="1">
    <source>
        <dbReference type="EMBL" id="OLY85789.1"/>
    </source>
</evidence>